<evidence type="ECO:0000256" key="1">
    <source>
        <dbReference type="SAM" id="MobiDB-lite"/>
    </source>
</evidence>
<accession>A0A8T1TZM2</accession>
<organism evidence="2 3">
    <name type="scientific">Phytophthora cactorum</name>
    <dbReference type="NCBI Taxonomy" id="29920"/>
    <lineage>
        <taxon>Eukaryota</taxon>
        <taxon>Sar</taxon>
        <taxon>Stramenopiles</taxon>
        <taxon>Oomycota</taxon>
        <taxon>Peronosporomycetes</taxon>
        <taxon>Peronosporales</taxon>
        <taxon>Peronosporaceae</taxon>
        <taxon>Phytophthora</taxon>
    </lineage>
</organism>
<comment type="caution">
    <text evidence="2">The sequence shown here is derived from an EMBL/GenBank/DDBJ whole genome shotgun (WGS) entry which is preliminary data.</text>
</comment>
<sequence>VCVRHREYQRSKIKERRATKAPRKFQSTQYRYPPGCWNPRAKKKNGKLHWLCDEHRQRQNELQRQRQRREKSRMAAANNTKTKGLHRTEPKGRQRCSKTSAVALVGSQSNRGKPNLVPAAACLAERIREPAVSSERLEKINEQPDHRLGQLAETVIAERERALRQMKVDRQFRQQCAKIWSVTIGSGH</sequence>
<feature type="non-terminal residue" evidence="2">
    <location>
        <position position="1"/>
    </location>
</feature>
<protein>
    <submittedName>
        <fullName evidence="2">Uncharacterized protein</fullName>
    </submittedName>
</protein>
<reference evidence="2" key="1">
    <citation type="submission" date="2021-01" db="EMBL/GenBank/DDBJ databases">
        <title>Phytophthora aleatoria, a newly-described species from Pinus radiata is distinct from Phytophthora cactorum isolates based on comparative genomics.</title>
        <authorList>
            <person name="Mcdougal R."/>
            <person name="Panda P."/>
            <person name="Williams N."/>
            <person name="Studholme D.J."/>
        </authorList>
    </citation>
    <scope>NUCLEOTIDE SEQUENCE</scope>
    <source>
        <strain evidence="2">NZFS 3830</strain>
    </source>
</reference>
<evidence type="ECO:0000313" key="2">
    <source>
        <dbReference type="EMBL" id="KAG6949452.1"/>
    </source>
</evidence>
<feature type="region of interest" description="Disordered" evidence="1">
    <location>
        <begin position="6"/>
        <end position="27"/>
    </location>
</feature>
<dbReference type="AlphaFoldDB" id="A0A8T1TZM2"/>
<name>A0A8T1TZM2_9STRA</name>
<feature type="compositionally biased region" description="Basic and acidic residues" evidence="1">
    <location>
        <begin position="6"/>
        <end position="18"/>
    </location>
</feature>
<feature type="region of interest" description="Disordered" evidence="1">
    <location>
        <begin position="59"/>
        <end position="97"/>
    </location>
</feature>
<gene>
    <name evidence="2" type="ORF">JG687_00014848</name>
</gene>
<dbReference type="EMBL" id="JAENGZ010001249">
    <property type="protein sequence ID" value="KAG6949452.1"/>
    <property type="molecule type" value="Genomic_DNA"/>
</dbReference>
<dbReference type="Proteomes" id="UP000688947">
    <property type="component" value="Unassembled WGS sequence"/>
</dbReference>
<evidence type="ECO:0000313" key="3">
    <source>
        <dbReference type="Proteomes" id="UP000688947"/>
    </source>
</evidence>
<proteinExistence type="predicted"/>